<accession>A0A066WKE6</accession>
<dbReference type="OrthoDB" id="677818at2"/>
<dbReference type="RefSeq" id="WP_035660860.1">
    <property type="nucleotide sequence ID" value="NZ_JNCA01000024.1"/>
</dbReference>
<gene>
    <name evidence="1" type="ORF">FEM21_25520</name>
</gene>
<reference evidence="1 2" key="1">
    <citation type="submission" date="2014-05" db="EMBL/GenBank/DDBJ databases">
        <title>Genome Sequence of Flavobacterium sp. EM1321.</title>
        <authorList>
            <person name="Shin S.-K."/>
            <person name="Yi H."/>
        </authorList>
    </citation>
    <scope>NUCLEOTIDE SEQUENCE [LARGE SCALE GENOMIC DNA]</scope>
    <source>
        <strain evidence="1 2">EM1321</strain>
    </source>
</reference>
<dbReference type="eggNOG" id="COG0784">
    <property type="taxonomic scope" value="Bacteria"/>
</dbReference>
<comment type="caution">
    <text evidence="1">The sequence shown here is derived from an EMBL/GenBank/DDBJ whole genome shotgun (WGS) entry which is preliminary data.</text>
</comment>
<proteinExistence type="predicted"/>
<dbReference type="AlphaFoldDB" id="A0A066WKE6"/>
<name>A0A066WKE6_9FLAO</name>
<dbReference type="EMBL" id="JNCA01000024">
    <property type="protein sequence ID" value="KDN54301.1"/>
    <property type="molecule type" value="Genomic_DNA"/>
</dbReference>
<evidence type="ECO:0008006" key="3">
    <source>
        <dbReference type="Google" id="ProtNLM"/>
    </source>
</evidence>
<protein>
    <recommendedName>
        <fullName evidence="3">Response regulatory domain-containing protein</fullName>
    </recommendedName>
</protein>
<keyword evidence="2" id="KW-1185">Reference proteome</keyword>
<dbReference type="Proteomes" id="UP000027064">
    <property type="component" value="Unassembled WGS sequence"/>
</dbReference>
<evidence type="ECO:0000313" key="1">
    <source>
        <dbReference type="EMBL" id="KDN54301.1"/>
    </source>
</evidence>
<sequence>MKTLNFLVIGKHKEIVATLKRIIENNEGWFAEITHSETFCYEYLEKHNPDILLLSSGLELTFEKEIKEYIENSQKRIKIIEHYGGGSGLLKAEVYQVFPELHP</sequence>
<evidence type="ECO:0000313" key="2">
    <source>
        <dbReference type="Proteomes" id="UP000027064"/>
    </source>
</evidence>
<dbReference type="PATRIC" id="fig|1492738.3.peg.2538"/>
<dbReference type="STRING" id="1492738.FEM21_25520"/>
<organism evidence="1 2">
    <name type="scientific">Flavobacterium seoulense</name>
    <dbReference type="NCBI Taxonomy" id="1492738"/>
    <lineage>
        <taxon>Bacteria</taxon>
        <taxon>Pseudomonadati</taxon>
        <taxon>Bacteroidota</taxon>
        <taxon>Flavobacteriia</taxon>
        <taxon>Flavobacteriales</taxon>
        <taxon>Flavobacteriaceae</taxon>
        <taxon>Flavobacterium</taxon>
    </lineage>
</organism>